<dbReference type="PANTHER" id="PTHR43130">
    <property type="entry name" value="ARAC-FAMILY TRANSCRIPTIONAL REGULATOR"/>
    <property type="match status" value="1"/>
</dbReference>
<evidence type="ECO:0000313" key="4">
    <source>
        <dbReference type="EMBL" id="MBB5201560.1"/>
    </source>
</evidence>
<dbReference type="SUPFAM" id="SSF52317">
    <property type="entry name" value="Class I glutamine amidotransferase-like"/>
    <property type="match status" value="1"/>
</dbReference>
<dbReference type="Gene3D" id="3.40.50.880">
    <property type="match status" value="1"/>
</dbReference>
<dbReference type="Pfam" id="PF01965">
    <property type="entry name" value="DJ-1_PfpI"/>
    <property type="match status" value="1"/>
</dbReference>
<evidence type="ECO:0000259" key="3">
    <source>
        <dbReference type="PROSITE" id="PS01124"/>
    </source>
</evidence>
<evidence type="ECO:0000256" key="2">
    <source>
        <dbReference type="ARBA" id="ARBA00023163"/>
    </source>
</evidence>
<dbReference type="PANTHER" id="PTHR43130:SF3">
    <property type="entry name" value="HTH-TYPE TRANSCRIPTIONAL REGULATOR RV1931C"/>
    <property type="match status" value="1"/>
</dbReference>
<keyword evidence="1" id="KW-0805">Transcription regulation</keyword>
<dbReference type="Gene3D" id="1.10.10.60">
    <property type="entry name" value="Homeodomain-like"/>
    <property type="match status" value="1"/>
</dbReference>
<dbReference type="GO" id="GO:0003700">
    <property type="term" value="F:DNA-binding transcription factor activity"/>
    <property type="evidence" value="ECO:0007669"/>
    <property type="project" value="InterPro"/>
</dbReference>
<protein>
    <submittedName>
        <fullName evidence="4">Transcriptional regulator GlxA family with amidase domain</fullName>
    </submittedName>
</protein>
<dbReference type="SUPFAM" id="SSF46689">
    <property type="entry name" value="Homeodomain-like"/>
    <property type="match status" value="2"/>
</dbReference>
<evidence type="ECO:0000256" key="1">
    <source>
        <dbReference type="ARBA" id="ARBA00023015"/>
    </source>
</evidence>
<keyword evidence="5" id="KW-1185">Reference proteome</keyword>
<reference evidence="4 5" key="1">
    <citation type="submission" date="2020-08" db="EMBL/GenBank/DDBJ databases">
        <title>Genomic Encyclopedia of Type Strains, Phase IV (KMG-IV): sequencing the most valuable type-strain genomes for metagenomic binning, comparative biology and taxonomic classification.</title>
        <authorList>
            <person name="Goeker M."/>
        </authorList>
    </citation>
    <scope>NUCLEOTIDE SEQUENCE [LARGE SCALE GENOMIC DNA]</scope>
    <source>
        <strain evidence="4 5">DSM 23240</strain>
    </source>
</reference>
<dbReference type="RefSeq" id="WP_168054021.1">
    <property type="nucleotide sequence ID" value="NZ_JAAOZT010000003.1"/>
</dbReference>
<dbReference type="CDD" id="cd03137">
    <property type="entry name" value="GATase1_AraC_1"/>
    <property type="match status" value="1"/>
</dbReference>
<dbReference type="InterPro" id="IPR029062">
    <property type="entry name" value="Class_I_gatase-like"/>
</dbReference>
<dbReference type="SMART" id="SM00342">
    <property type="entry name" value="HTH_ARAC"/>
    <property type="match status" value="1"/>
</dbReference>
<dbReference type="PROSITE" id="PS01124">
    <property type="entry name" value="HTH_ARAC_FAMILY_2"/>
    <property type="match status" value="1"/>
</dbReference>
<keyword evidence="2" id="KW-0804">Transcription</keyword>
<feature type="domain" description="HTH araC/xylS-type" evidence="3">
    <location>
        <begin position="229"/>
        <end position="327"/>
    </location>
</feature>
<dbReference type="AlphaFoldDB" id="A0A840RYR0"/>
<dbReference type="InterPro" id="IPR018060">
    <property type="entry name" value="HTH_AraC"/>
</dbReference>
<proteinExistence type="predicted"/>
<sequence>MHKEVQHYKTHTVDIIIYPGFKALEAIGPLKVFDYTNSCLRQRQLAGGYQVAIASTKIGMIVSDTLMALEATKAISMLALPDLALIVGAPDIEKALKDSFEIVEWVTSAAPKMQRLAALCTGSFFLAEGGALDGRRATTHWRFSELLSKKYPAVKVDADAIFIREGNIWTSAGVTAGMDLALAIVEEDFGREIALEVARDLVIYLKRPGGQSQFSVHLSSQMTTHPTIRELQSWIMLHLGEDLSIPKLAARVAMSERNFARVFQRETAESPAEFIESARFEVARRMLEENESALKQIVLKTGFRTEEKMRRVFQKKIGVTPKVYRERFSTTL</sequence>
<gene>
    <name evidence="4" type="ORF">HNR39_003413</name>
</gene>
<dbReference type="Proteomes" id="UP000571084">
    <property type="component" value="Unassembled WGS sequence"/>
</dbReference>
<dbReference type="InterPro" id="IPR009057">
    <property type="entry name" value="Homeodomain-like_sf"/>
</dbReference>
<dbReference type="EMBL" id="JACHHQ010000007">
    <property type="protein sequence ID" value="MBB5201560.1"/>
    <property type="molecule type" value="Genomic_DNA"/>
</dbReference>
<organism evidence="4 5">
    <name type="scientific">Glaciimonas immobilis</name>
    <dbReference type="NCBI Taxonomy" id="728004"/>
    <lineage>
        <taxon>Bacteria</taxon>
        <taxon>Pseudomonadati</taxon>
        <taxon>Pseudomonadota</taxon>
        <taxon>Betaproteobacteria</taxon>
        <taxon>Burkholderiales</taxon>
        <taxon>Oxalobacteraceae</taxon>
        <taxon>Glaciimonas</taxon>
    </lineage>
</organism>
<name>A0A840RYR0_9BURK</name>
<dbReference type="Pfam" id="PF12833">
    <property type="entry name" value="HTH_18"/>
    <property type="match status" value="1"/>
</dbReference>
<dbReference type="GO" id="GO:0043565">
    <property type="term" value="F:sequence-specific DNA binding"/>
    <property type="evidence" value="ECO:0007669"/>
    <property type="project" value="InterPro"/>
</dbReference>
<accession>A0A840RYR0</accession>
<comment type="caution">
    <text evidence="4">The sequence shown here is derived from an EMBL/GenBank/DDBJ whole genome shotgun (WGS) entry which is preliminary data.</text>
</comment>
<evidence type="ECO:0000313" key="5">
    <source>
        <dbReference type="Proteomes" id="UP000571084"/>
    </source>
</evidence>
<dbReference type="InterPro" id="IPR052158">
    <property type="entry name" value="INH-QAR"/>
</dbReference>
<dbReference type="InterPro" id="IPR002818">
    <property type="entry name" value="DJ-1/PfpI"/>
</dbReference>